<organism evidence="3 4">
    <name type="scientific">Durusdinium trenchii</name>
    <dbReference type="NCBI Taxonomy" id="1381693"/>
    <lineage>
        <taxon>Eukaryota</taxon>
        <taxon>Sar</taxon>
        <taxon>Alveolata</taxon>
        <taxon>Dinophyceae</taxon>
        <taxon>Suessiales</taxon>
        <taxon>Symbiodiniaceae</taxon>
        <taxon>Durusdinium</taxon>
    </lineage>
</organism>
<keyword evidence="2" id="KW-0732">Signal</keyword>
<sequence length="104" mass="11670">MPDGRPCRTLQVTVLQFACLVCQVAGEVAVDFLWPIHVSKVPLSKSSVESLEPKEFGENLLRNLLQNLLQNLLRTMSTRHYPSSLSLTNNLPMSSTRRTTQEST</sequence>
<protein>
    <recommendedName>
        <fullName evidence="5">Secreted protein</fullName>
    </recommendedName>
</protein>
<feature type="region of interest" description="Disordered" evidence="1">
    <location>
        <begin position="82"/>
        <end position="104"/>
    </location>
</feature>
<evidence type="ECO:0000256" key="2">
    <source>
        <dbReference type="SAM" id="SignalP"/>
    </source>
</evidence>
<proteinExistence type="predicted"/>
<feature type="signal peptide" evidence="2">
    <location>
        <begin position="1"/>
        <end position="26"/>
    </location>
</feature>
<dbReference type="EMBL" id="CAXAMN010026955">
    <property type="protein sequence ID" value="CAK9107248.1"/>
    <property type="molecule type" value="Genomic_DNA"/>
</dbReference>
<evidence type="ECO:0000313" key="3">
    <source>
        <dbReference type="EMBL" id="CAK9107248.1"/>
    </source>
</evidence>
<evidence type="ECO:0000313" key="4">
    <source>
        <dbReference type="Proteomes" id="UP001642484"/>
    </source>
</evidence>
<dbReference type="Proteomes" id="UP001642484">
    <property type="component" value="Unassembled WGS sequence"/>
</dbReference>
<reference evidence="3 4" key="1">
    <citation type="submission" date="2024-02" db="EMBL/GenBank/DDBJ databases">
        <authorList>
            <person name="Chen Y."/>
            <person name="Shah S."/>
            <person name="Dougan E. K."/>
            <person name="Thang M."/>
            <person name="Chan C."/>
        </authorList>
    </citation>
    <scope>NUCLEOTIDE SEQUENCE [LARGE SCALE GENOMIC DNA]</scope>
</reference>
<name>A0ABP0S4G1_9DINO</name>
<comment type="caution">
    <text evidence="3">The sequence shown here is derived from an EMBL/GenBank/DDBJ whole genome shotgun (WGS) entry which is preliminary data.</text>
</comment>
<evidence type="ECO:0008006" key="5">
    <source>
        <dbReference type="Google" id="ProtNLM"/>
    </source>
</evidence>
<gene>
    <name evidence="3" type="ORF">CCMP2556_LOCUS50068</name>
</gene>
<evidence type="ECO:0000256" key="1">
    <source>
        <dbReference type="SAM" id="MobiDB-lite"/>
    </source>
</evidence>
<keyword evidence="4" id="KW-1185">Reference proteome</keyword>
<accession>A0ABP0S4G1</accession>
<feature type="chain" id="PRO_5046498687" description="Secreted protein" evidence="2">
    <location>
        <begin position="27"/>
        <end position="104"/>
    </location>
</feature>